<dbReference type="EMBL" id="JAFIRN010000001">
    <property type="protein sequence ID" value="KAG5857235.1"/>
    <property type="molecule type" value="Genomic_DNA"/>
</dbReference>
<feature type="compositionally biased region" description="Polar residues" evidence="4">
    <location>
        <begin position="597"/>
        <end position="613"/>
    </location>
</feature>
<feature type="region of interest" description="Disordered" evidence="4">
    <location>
        <begin position="221"/>
        <end position="264"/>
    </location>
</feature>
<dbReference type="SMART" id="SM00326">
    <property type="entry name" value="SH3"/>
    <property type="match status" value="1"/>
</dbReference>
<dbReference type="CDD" id="cd09559">
    <property type="entry name" value="SAM_SASH1_repeat1"/>
    <property type="match status" value="1"/>
</dbReference>
<dbReference type="Proteomes" id="UP001044222">
    <property type="component" value="Unassembled WGS sequence"/>
</dbReference>
<dbReference type="InterPro" id="IPR021090">
    <property type="entry name" value="SPIDER"/>
</dbReference>
<feature type="region of interest" description="Disordered" evidence="4">
    <location>
        <begin position="277"/>
        <end position="430"/>
    </location>
</feature>
<evidence type="ECO:0000313" key="6">
    <source>
        <dbReference type="EMBL" id="KAG5857235.1"/>
    </source>
</evidence>
<dbReference type="InterPro" id="IPR051725">
    <property type="entry name" value="SAM-SH3_domain_protein"/>
</dbReference>
<comment type="caution">
    <text evidence="6">The sequence shown here is derived from an EMBL/GenBank/DDBJ whole genome shotgun (WGS) entry which is preliminary data.</text>
</comment>
<dbReference type="PROSITE" id="PS50002">
    <property type="entry name" value="SH3"/>
    <property type="match status" value="1"/>
</dbReference>
<dbReference type="SUPFAM" id="SSF47769">
    <property type="entry name" value="SAM/Pointed domain"/>
    <property type="match status" value="1"/>
</dbReference>
<evidence type="ECO:0000256" key="3">
    <source>
        <dbReference type="PROSITE-ProRule" id="PRU00192"/>
    </source>
</evidence>
<dbReference type="Gene3D" id="1.10.150.50">
    <property type="entry name" value="Transcription Factor, Ets-1"/>
    <property type="match status" value="1"/>
</dbReference>
<dbReference type="InterPro" id="IPR001660">
    <property type="entry name" value="SAM"/>
</dbReference>
<sequence>MCVGLLQDGSLGNINDLAQEYAEFYNTCFSDVCDRMEELRRRRVSRDMDPVKEETTTVSLQLRSEIEESLGFSSTMCTPETQRKLRHHQSSSEDGFVGKWDGKKRNRSFCQNVHKSQRGVPWQTSKVEEMSCPASEVTRSDMESIQLMLMVKDKTITVEEALAHLTESEPQNSPSGWMDRPECTGQSCHCNIQSSNCDLWEQSDDEPDELATLIQAQTLVSSSRQGSKKLIREEEEKTRLCSQDPGENTPPHGTGRQSKLTNPQDASLTSLHLEELSLDGDSDSRTTSLSSSSQDTWGSRKLIKTPGEPFEGRIHGLDRQGRGSGSSISEAECCCVEDPRASSVEPDGEMYGSISEGRPSSPPSLQQDSDPLETSMQKTGGSVESLRSSTSGQSSMSGKTVSTTDSLVSNRENVKLENGGNEELVNGGPFCGQARAHTDFNPNPYDSLKIRRGDIIDIISKHPMGTWMGQLNHKGGTFKFNYVDVLEEGEDKPKRPVRKRRKGHLPQPTSMEELLVRINLEEHMPTFFFNGYEDLDTFKLLEKEDLDELDIQDPQQRAVLLTAVELLQEYDTGDSGSESEDLSDSQKLLLSQDSSLMRSTNNLDNGNNSLPLH</sequence>
<evidence type="ECO:0000256" key="2">
    <source>
        <dbReference type="ARBA" id="ARBA00022553"/>
    </source>
</evidence>
<proteinExistence type="predicted"/>
<dbReference type="Pfam" id="PF12485">
    <property type="entry name" value="SPIDER"/>
    <property type="match status" value="1"/>
</dbReference>
<dbReference type="InterPro" id="IPR036028">
    <property type="entry name" value="SH3-like_dom_sf"/>
</dbReference>
<dbReference type="AlphaFoldDB" id="A0A9D3S6X2"/>
<dbReference type="SUPFAM" id="SSF50044">
    <property type="entry name" value="SH3-domain"/>
    <property type="match status" value="1"/>
</dbReference>
<feature type="compositionally biased region" description="Polar residues" evidence="4">
    <location>
        <begin position="398"/>
        <end position="411"/>
    </location>
</feature>
<feature type="compositionally biased region" description="Polar residues" evidence="4">
    <location>
        <begin position="255"/>
        <end position="264"/>
    </location>
</feature>
<feature type="compositionally biased region" description="Low complexity" evidence="4">
    <location>
        <begin position="385"/>
        <end position="397"/>
    </location>
</feature>
<name>A0A9D3S6X2_ANGAN</name>
<dbReference type="InterPro" id="IPR013761">
    <property type="entry name" value="SAM/pointed_sf"/>
</dbReference>
<dbReference type="PANTHER" id="PTHR12301:SF3">
    <property type="entry name" value="SAM AND SH3 DOMAIN-CONTAINING PROTEIN 1"/>
    <property type="match status" value="1"/>
</dbReference>
<keyword evidence="2" id="KW-0597">Phosphoprotein</keyword>
<dbReference type="PANTHER" id="PTHR12301">
    <property type="entry name" value="SAM-DOMAIN, SH3 AND NUCLEAR LOCALIZATION SIGNALS PROTEIN RELATED"/>
    <property type="match status" value="1"/>
</dbReference>
<dbReference type="Pfam" id="PF07647">
    <property type="entry name" value="SAM_2"/>
    <property type="match status" value="1"/>
</dbReference>
<accession>A0A9D3S6X2</accession>
<dbReference type="SMART" id="SM00454">
    <property type="entry name" value="SAM"/>
    <property type="match status" value="1"/>
</dbReference>
<evidence type="ECO:0000259" key="5">
    <source>
        <dbReference type="PROSITE" id="PS50002"/>
    </source>
</evidence>
<dbReference type="Gene3D" id="2.30.30.40">
    <property type="entry name" value="SH3 Domains"/>
    <property type="match status" value="1"/>
</dbReference>
<dbReference type="InterPro" id="IPR037627">
    <property type="entry name" value="SASH1_SAM_repeat1"/>
</dbReference>
<evidence type="ECO:0000256" key="4">
    <source>
        <dbReference type="SAM" id="MobiDB-lite"/>
    </source>
</evidence>
<feature type="compositionally biased region" description="Basic and acidic residues" evidence="4">
    <location>
        <begin position="310"/>
        <end position="321"/>
    </location>
</feature>
<keyword evidence="1 3" id="KW-0728">SH3 domain</keyword>
<protein>
    <recommendedName>
        <fullName evidence="5">SH3 domain-containing protein</fullName>
    </recommendedName>
</protein>
<evidence type="ECO:0000256" key="1">
    <source>
        <dbReference type="ARBA" id="ARBA00022443"/>
    </source>
</evidence>
<feature type="region of interest" description="Disordered" evidence="4">
    <location>
        <begin position="593"/>
        <end position="613"/>
    </location>
</feature>
<keyword evidence="7" id="KW-1185">Reference proteome</keyword>
<feature type="compositionally biased region" description="Basic and acidic residues" evidence="4">
    <location>
        <begin position="230"/>
        <end position="239"/>
    </location>
</feature>
<dbReference type="InterPro" id="IPR001452">
    <property type="entry name" value="SH3_domain"/>
</dbReference>
<feature type="compositionally biased region" description="Low complexity" evidence="4">
    <location>
        <begin position="285"/>
        <end position="296"/>
    </location>
</feature>
<reference evidence="6" key="1">
    <citation type="submission" date="2021-01" db="EMBL/GenBank/DDBJ databases">
        <title>A chromosome-scale assembly of European eel, Anguilla anguilla.</title>
        <authorList>
            <person name="Henkel C."/>
            <person name="Jong-Raadsen S.A."/>
            <person name="Dufour S."/>
            <person name="Weltzien F.-A."/>
            <person name="Palstra A.P."/>
            <person name="Pelster B."/>
            <person name="Spaink H.P."/>
            <person name="Van Den Thillart G.E."/>
            <person name="Jansen H."/>
            <person name="Zahm M."/>
            <person name="Klopp C."/>
            <person name="Cedric C."/>
            <person name="Louis A."/>
            <person name="Berthelot C."/>
            <person name="Parey E."/>
            <person name="Roest Crollius H."/>
            <person name="Montfort J."/>
            <person name="Robinson-Rechavi M."/>
            <person name="Bucao C."/>
            <person name="Bouchez O."/>
            <person name="Gislard M."/>
            <person name="Lluch J."/>
            <person name="Milhes M."/>
            <person name="Lampietro C."/>
            <person name="Lopez Roques C."/>
            <person name="Donnadieu C."/>
            <person name="Braasch I."/>
            <person name="Desvignes T."/>
            <person name="Postlethwait J."/>
            <person name="Bobe J."/>
            <person name="Guiguen Y."/>
            <person name="Dirks R."/>
        </authorList>
    </citation>
    <scope>NUCLEOTIDE SEQUENCE</scope>
    <source>
        <strain evidence="6">Tag_6206</strain>
        <tissue evidence="6">Liver</tissue>
    </source>
</reference>
<evidence type="ECO:0000313" key="7">
    <source>
        <dbReference type="Proteomes" id="UP001044222"/>
    </source>
</evidence>
<gene>
    <name evidence="6" type="ORF">ANANG_G00017230</name>
</gene>
<organism evidence="6 7">
    <name type="scientific">Anguilla anguilla</name>
    <name type="common">European freshwater eel</name>
    <name type="synonym">Muraena anguilla</name>
    <dbReference type="NCBI Taxonomy" id="7936"/>
    <lineage>
        <taxon>Eukaryota</taxon>
        <taxon>Metazoa</taxon>
        <taxon>Chordata</taxon>
        <taxon>Craniata</taxon>
        <taxon>Vertebrata</taxon>
        <taxon>Euteleostomi</taxon>
        <taxon>Actinopterygii</taxon>
        <taxon>Neopterygii</taxon>
        <taxon>Teleostei</taxon>
        <taxon>Anguilliformes</taxon>
        <taxon>Anguillidae</taxon>
        <taxon>Anguilla</taxon>
    </lineage>
</organism>
<feature type="compositionally biased region" description="Low complexity" evidence="4">
    <location>
        <begin position="416"/>
        <end position="428"/>
    </location>
</feature>
<feature type="domain" description="SH3" evidence="5">
    <location>
        <begin position="429"/>
        <end position="488"/>
    </location>
</feature>